<dbReference type="KEGG" id="ssau:H8M03_03945"/>
<proteinExistence type="predicted"/>
<name>A0A7G9L4E8_9SPHN</name>
<reference evidence="1 2" key="1">
    <citation type="submission" date="2020-08" db="EMBL/GenBank/DDBJ databases">
        <title>Sphingomonas sp. sand1-3 16S ribosomal RNA gene Genome sequencing and assembly.</title>
        <authorList>
            <person name="Kang M."/>
        </authorList>
    </citation>
    <scope>NUCLEOTIDE SEQUENCE [LARGE SCALE GENOMIC DNA]</scope>
    <source>
        <strain evidence="2">sand1-3</strain>
    </source>
</reference>
<keyword evidence="2" id="KW-1185">Reference proteome</keyword>
<dbReference type="RefSeq" id="WP_187480452.1">
    <property type="nucleotide sequence ID" value="NZ_CP060697.1"/>
</dbReference>
<protein>
    <submittedName>
        <fullName evidence="1">Uncharacterized protein</fullName>
    </submittedName>
</protein>
<evidence type="ECO:0000313" key="2">
    <source>
        <dbReference type="Proteomes" id="UP000515861"/>
    </source>
</evidence>
<dbReference type="Proteomes" id="UP000515861">
    <property type="component" value="Chromosome"/>
</dbReference>
<gene>
    <name evidence="1" type="ORF">H8M03_03945</name>
</gene>
<evidence type="ECO:0000313" key="1">
    <source>
        <dbReference type="EMBL" id="QNM83497.1"/>
    </source>
</evidence>
<dbReference type="AlphaFoldDB" id="A0A7G9L4E8"/>
<sequence length="210" mass="22316">MPTQLYTTTATGGDDFLILTGGDQTADGGEGDDLILGDSTLPFQAGTTTSMASPFSIDNPLAWTIQENPFFQNASHPHTSLYVRTDGASMHYASVTVGAGERLTIDIDFGAFSSIGISTDVIVEVYDEFGELVASNDDGTLTFDDGDEGSSSGADPFLQFTNTGGAEAVYTIRFREFGGDNLFEMATRSSRISLLPAMTMAPVWGQAMTR</sequence>
<organism evidence="1 2">
    <name type="scientific">Sphingomonas sabuli</name>
    <dbReference type="NCBI Taxonomy" id="2764186"/>
    <lineage>
        <taxon>Bacteria</taxon>
        <taxon>Pseudomonadati</taxon>
        <taxon>Pseudomonadota</taxon>
        <taxon>Alphaproteobacteria</taxon>
        <taxon>Sphingomonadales</taxon>
        <taxon>Sphingomonadaceae</taxon>
        <taxon>Sphingomonas</taxon>
    </lineage>
</organism>
<accession>A0A7G9L4E8</accession>
<dbReference type="EMBL" id="CP060697">
    <property type="protein sequence ID" value="QNM83497.1"/>
    <property type="molecule type" value="Genomic_DNA"/>
</dbReference>